<dbReference type="InterPro" id="IPR006047">
    <property type="entry name" value="GH13_cat_dom"/>
</dbReference>
<keyword evidence="3" id="KW-0809">Transit peptide</keyword>
<evidence type="ECO:0000259" key="5">
    <source>
        <dbReference type="SMART" id="SM00642"/>
    </source>
</evidence>
<accession>A0A7S8EDF7</accession>
<dbReference type="GO" id="GO:0005980">
    <property type="term" value="P:glycogen catabolic process"/>
    <property type="evidence" value="ECO:0007669"/>
    <property type="project" value="InterPro"/>
</dbReference>
<dbReference type="InterPro" id="IPR017853">
    <property type="entry name" value="GH"/>
</dbReference>
<evidence type="ECO:0000256" key="3">
    <source>
        <dbReference type="ARBA" id="ARBA00022946"/>
    </source>
</evidence>
<dbReference type="Pfam" id="PF21156">
    <property type="entry name" value="ISOA1-3_C"/>
    <property type="match status" value="1"/>
</dbReference>
<dbReference type="Gene3D" id="3.20.20.80">
    <property type="entry name" value="Glycosidases"/>
    <property type="match status" value="1"/>
</dbReference>
<dbReference type="SUPFAM" id="SSF81296">
    <property type="entry name" value="E set domains"/>
    <property type="match status" value="1"/>
</dbReference>
<dbReference type="Gene3D" id="2.60.40.10">
    <property type="entry name" value="Immunoglobulins"/>
    <property type="match status" value="1"/>
</dbReference>
<dbReference type="Pfam" id="PF02922">
    <property type="entry name" value="CBM_48"/>
    <property type="match status" value="1"/>
</dbReference>
<organism evidence="6 7">
    <name type="scientific">Phototrophicus methaneseepsis</name>
    <dbReference type="NCBI Taxonomy" id="2710758"/>
    <lineage>
        <taxon>Bacteria</taxon>
        <taxon>Bacillati</taxon>
        <taxon>Chloroflexota</taxon>
        <taxon>Candidatus Thermofontia</taxon>
        <taxon>Phototrophicales</taxon>
        <taxon>Phototrophicaceae</taxon>
        <taxon>Phototrophicus</taxon>
    </lineage>
</organism>
<dbReference type="CDD" id="cd11234">
    <property type="entry name" value="E_set_GDE_N"/>
    <property type="match status" value="1"/>
</dbReference>
<name>A0A7S8EDF7_9CHLR</name>
<dbReference type="SUPFAM" id="SSF51011">
    <property type="entry name" value="Glycosyl hydrolase domain"/>
    <property type="match status" value="1"/>
</dbReference>
<dbReference type="InterPro" id="IPR013783">
    <property type="entry name" value="Ig-like_fold"/>
</dbReference>
<keyword evidence="2" id="KW-0378">Hydrolase</keyword>
<evidence type="ECO:0000256" key="4">
    <source>
        <dbReference type="ARBA" id="ARBA00023295"/>
    </source>
</evidence>
<dbReference type="PANTHER" id="PTHR43002">
    <property type="entry name" value="GLYCOGEN DEBRANCHING ENZYME"/>
    <property type="match status" value="1"/>
</dbReference>
<evidence type="ECO:0000256" key="2">
    <source>
        <dbReference type="ARBA" id="ARBA00022801"/>
    </source>
</evidence>
<dbReference type="NCBIfam" id="TIGR02100">
    <property type="entry name" value="glgX_debranch"/>
    <property type="match status" value="1"/>
</dbReference>
<dbReference type="Pfam" id="PF00128">
    <property type="entry name" value="Alpha-amylase"/>
    <property type="match status" value="1"/>
</dbReference>
<sequence length="695" mass="78799">MTQQTVTFDIYPGDALPFGATPKYGGVNFSIYSRYATSCTLVLFRQGEITPFAEIPIPKSYRVGDVFAIGVRGLDYRQIEYGYRMDGPNIPIQGLVFDPSAIVMDPYSKAAGGRIVWGKQFDVNNKFQHRSRIIDDVFDWGDDRPLRTPIEDLIIYEMHVRGFTQHPSAGATFPGTYHAIQEKIHYLKELGINCVELMPVFEFDEFENYRIRPDTGEMLLNYWGYAPVTFFAPKAGYAAGMAPGSEVNELKSLIKALHANGIEVILDVVFNHTAEGNEKGPIISFKGIDNSIYYILTPDGYYYNFSGTGNTFNCNHPRVRNLILDCLRYWVAEYHVDGFRFDLASVMTRDVNGMPLPDPPLLRDMVDDPILSGTKLIAEPWDADGLYHLGRFPAYGRWAEWNGQYRDTIRRFLKGDLGQAQAMSQAMTGSPTLYAGRGPIATINFITAHDGFTLMDLVSYNQKVNKDNYENGDSGANNNYSWNCGVEGPTNDAKINTLRHRQIKNALIMLLTSQGVPMVLMGDEMGRTQRGNNNAYCQDNPISWMDWDFIQKNIDIFEFYKACIAFRRRHPVLRNGYFLRGEDYADKGRPDLTWHGVKLNKPDFTGTSRTLAFMLNGDYGKGGLAPDNHIYIAINMYWKGYRFDLPHLSKRQNWHVFANTGRANGEIHQPDTEPRLDNQKSILVRGRSIVVLVGK</sequence>
<feature type="domain" description="Glycosyl hydrolase family 13 catalytic" evidence="5">
    <location>
        <begin position="157"/>
        <end position="567"/>
    </location>
</feature>
<dbReference type="Proteomes" id="UP000594468">
    <property type="component" value="Chromosome"/>
</dbReference>
<dbReference type="InterPro" id="IPR004193">
    <property type="entry name" value="Glyco_hydro_13_N"/>
</dbReference>
<dbReference type="InterPro" id="IPR013780">
    <property type="entry name" value="Glyco_hydro_b"/>
</dbReference>
<dbReference type="InterPro" id="IPR048650">
    <property type="entry name" value="ISOA1-3-like_C"/>
</dbReference>
<dbReference type="RefSeq" id="WP_195173011.1">
    <property type="nucleotide sequence ID" value="NZ_CP062983.1"/>
</dbReference>
<dbReference type="GO" id="GO:0019156">
    <property type="term" value="F:isoamylase activity"/>
    <property type="evidence" value="ECO:0007669"/>
    <property type="project" value="UniProtKB-ARBA"/>
</dbReference>
<evidence type="ECO:0000313" key="6">
    <source>
        <dbReference type="EMBL" id="QPC84948.1"/>
    </source>
</evidence>
<dbReference type="InterPro" id="IPR011837">
    <property type="entry name" value="Glycogen_debranch_GlgX"/>
</dbReference>
<evidence type="ECO:0000256" key="1">
    <source>
        <dbReference type="ARBA" id="ARBA00008061"/>
    </source>
</evidence>
<dbReference type="FunFam" id="3.20.20.80:FF:000054">
    <property type="entry name" value="Glycogen debranching enzyme"/>
    <property type="match status" value="1"/>
</dbReference>
<dbReference type="EMBL" id="CP062983">
    <property type="protein sequence ID" value="QPC84948.1"/>
    <property type="molecule type" value="Genomic_DNA"/>
</dbReference>
<dbReference type="Gene3D" id="2.60.40.1180">
    <property type="entry name" value="Golgi alpha-mannosidase II"/>
    <property type="match status" value="1"/>
</dbReference>
<gene>
    <name evidence="6" type="primary">glgX</name>
    <name evidence="6" type="ORF">G4Y79_11435</name>
</gene>
<proteinExistence type="inferred from homology"/>
<protein>
    <submittedName>
        <fullName evidence="6">Glycogen debranching protein GlgX</fullName>
    </submittedName>
</protein>
<dbReference type="SMART" id="SM00642">
    <property type="entry name" value="Aamy"/>
    <property type="match status" value="1"/>
</dbReference>
<keyword evidence="7" id="KW-1185">Reference proteome</keyword>
<dbReference type="KEGG" id="pmet:G4Y79_11435"/>
<dbReference type="CDD" id="cd11326">
    <property type="entry name" value="AmyAc_Glg_debranch"/>
    <property type="match status" value="1"/>
</dbReference>
<comment type="similarity">
    <text evidence="1">Belongs to the glycosyl hydrolase 13 family.</text>
</comment>
<keyword evidence="4" id="KW-0326">Glycosidase</keyword>
<reference evidence="6 7" key="1">
    <citation type="submission" date="2020-02" db="EMBL/GenBank/DDBJ databases">
        <authorList>
            <person name="Zheng R.K."/>
            <person name="Sun C.M."/>
        </authorList>
    </citation>
    <scope>NUCLEOTIDE SEQUENCE [LARGE SCALE GENOMIC DNA]</scope>
    <source>
        <strain evidence="7">rifampicinis</strain>
    </source>
</reference>
<dbReference type="AlphaFoldDB" id="A0A7S8EDF7"/>
<evidence type="ECO:0000313" key="7">
    <source>
        <dbReference type="Proteomes" id="UP000594468"/>
    </source>
</evidence>
<dbReference type="GO" id="GO:0004135">
    <property type="term" value="F:amylo-alpha-1,6-glucosidase activity"/>
    <property type="evidence" value="ECO:0007669"/>
    <property type="project" value="InterPro"/>
</dbReference>
<dbReference type="SUPFAM" id="SSF51445">
    <property type="entry name" value="(Trans)glycosidases"/>
    <property type="match status" value="1"/>
</dbReference>
<dbReference type="InterPro" id="IPR014756">
    <property type="entry name" value="Ig_E-set"/>
</dbReference>